<keyword evidence="1" id="KW-0472">Membrane</keyword>
<dbReference type="EMBL" id="CR925678">
    <property type="protein sequence ID" value="CAI26892.1"/>
    <property type="molecule type" value="Genomic_DNA"/>
</dbReference>
<proteinExistence type="predicted"/>
<keyword evidence="1" id="KW-1133">Transmembrane helix</keyword>
<dbReference type="KEGG" id="erw:ERWE_CDS_03980"/>
<evidence type="ECO:0000256" key="1">
    <source>
        <dbReference type="SAM" id="Phobius"/>
    </source>
</evidence>
<reference evidence="2 3" key="1">
    <citation type="journal article" date="2006" name="J. Bacteriol.">
        <title>Comparative genomic analysis of three strains of Ehrlichia ruminantium reveals an active process of genome size plasticity.</title>
        <authorList>
            <person name="Frutos R."/>
            <person name="Viari A."/>
            <person name="Ferraz C."/>
            <person name="Morgat A."/>
            <person name="Eychenie S."/>
            <person name="Kandassami Y."/>
            <person name="Chantal I."/>
            <person name="Bensaid A."/>
            <person name="Coissac E."/>
            <person name="Vachiery N."/>
            <person name="Demaille J."/>
            <person name="Martinez D."/>
        </authorList>
    </citation>
    <scope>NUCLEOTIDE SEQUENCE [LARGE SCALE GENOMIC DNA]</scope>
    <source>
        <strain evidence="2 3">Welgevonden</strain>
    </source>
</reference>
<keyword evidence="1" id="KW-0812">Transmembrane</keyword>
<organism evidence="2 3">
    <name type="scientific">Ehrlichia ruminantium (strain Welgevonden)</name>
    <dbReference type="NCBI Taxonomy" id="254945"/>
    <lineage>
        <taxon>Bacteria</taxon>
        <taxon>Pseudomonadati</taxon>
        <taxon>Pseudomonadota</taxon>
        <taxon>Alphaproteobacteria</taxon>
        <taxon>Rickettsiales</taxon>
        <taxon>Anaplasmataceae</taxon>
        <taxon>Ehrlichia</taxon>
    </lineage>
</organism>
<dbReference type="KEGG" id="eru:Erum3860"/>
<accession>A0A0H3M630</accession>
<gene>
    <name evidence="2" type="ordered locus">ERWE_CDS_03980</name>
</gene>
<evidence type="ECO:0000313" key="2">
    <source>
        <dbReference type="EMBL" id="CAI26892.1"/>
    </source>
</evidence>
<protein>
    <submittedName>
        <fullName evidence="2">Uncharacterized protein</fullName>
    </submittedName>
</protein>
<dbReference type="HOGENOM" id="CLU_1560537_0_0_5"/>
<dbReference type="Proteomes" id="UP000001021">
    <property type="component" value="Chromosome"/>
</dbReference>
<evidence type="ECO:0000313" key="3">
    <source>
        <dbReference type="Proteomes" id="UP000001021"/>
    </source>
</evidence>
<keyword evidence="3" id="KW-1185">Reference proteome</keyword>
<feature type="transmembrane region" description="Helical" evidence="1">
    <location>
        <begin position="12"/>
        <end position="33"/>
    </location>
</feature>
<sequence>MFMDTYCNIFVYTIVAFFILLAILILISLCLAIKEQKKCDKILKNSQERINYNNDYINYYKGLYKTTLQELNHLKKVHDANQTSDKNNSVQSSSTFNNLEDEVRYYQQVYSSAIQDIKNQTEQNCELRFRVRELQKELTSLQNKIEGSTTVTDLTINSCEKTPKGYHHQQK</sequence>
<name>A0A0H3M630_EHRRW</name>
<dbReference type="AlphaFoldDB" id="A0A0H3M630"/>